<sequence>MKAVFVTLLSLAASAFASPVASRDVTVEKVEKTLTITTLTQQVRTYTSSINETIATVEVNPTIEIQTSVIDTLAPKLEGITDLLHAATKAAAKPAFWDGEQDQLLAKVTALVFEIVYTVKAIVAKLGLSGLLVYIRPLLIAVGGLVRSLNILVDGLLLTVQGILDDVLGVVSTTLTTLI</sequence>
<dbReference type="AlphaFoldDB" id="A0A423WJ35"/>
<keyword evidence="1" id="KW-0732">Signal</keyword>
<feature type="chain" id="PRO_5019015583" evidence="1">
    <location>
        <begin position="18"/>
        <end position="179"/>
    </location>
</feature>
<protein>
    <submittedName>
        <fullName evidence="2">Uncharacterized protein</fullName>
    </submittedName>
</protein>
<comment type="caution">
    <text evidence="2">The sequence shown here is derived from an EMBL/GenBank/DDBJ whole genome shotgun (WGS) entry which is preliminary data.</text>
</comment>
<evidence type="ECO:0000313" key="3">
    <source>
        <dbReference type="Proteomes" id="UP000284375"/>
    </source>
</evidence>
<dbReference type="EMBL" id="LJZO01000003">
    <property type="protein sequence ID" value="ROW03422.1"/>
    <property type="molecule type" value="Genomic_DNA"/>
</dbReference>
<evidence type="ECO:0000313" key="2">
    <source>
        <dbReference type="EMBL" id="ROW03422.1"/>
    </source>
</evidence>
<keyword evidence="3" id="KW-1185">Reference proteome</keyword>
<gene>
    <name evidence="2" type="ORF">VSDG_01579</name>
</gene>
<name>A0A423WJ35_CYTCH</name>
<evidence type="ECO:0000256" key="1">
    <source>
        <dbReference type="SAM" id="SignalP"/>
    </source>
</evidence>
<accession>A0A423WJ35</accession>
<feature type="signal peptide" evidence="1">
    <location>
        <begin position="1"/>
        <end position="17"/>
    </location>
</feature>
<dbReference type="OrthoDB" id="4751730at2759"/>
<reference evidence="2 3" key="1">
    <citation type="submission" date="2015-09" db="EMBL/GenBank/DDBJ databases">
        <title>Host preference determinants of Valsa canker pathogens revealed by comparative genomics.</title>
        <authorList>
            <person name="Yin Z."/>
            <person name="Huang L."/>
        </authorList>
    </citation>
    <scope>NUCLEOTIDE SEQUENCE [LARGE SCALE GENOMIC DNA]</scope>
    <source>
        <strain evidence="2 3">YSFL</strain>
    </source>
</reference>
<proteinExistence type="predicted"/>
<dbReference type="Proteomes" id="UP000284375">
    <property type="component" value="Unassembled WGS sequence"/>
</dbReference>
<organism evidence="2 3">
    <name type="scientific">Cytospora chrysosperma</name>
    <name type="common">Cytospora canker fungus</name>
    <name type="synonym">Sphaeria chrysosperma</name>
    <dbReference type="NCBI Taxonomy" id="252740"/>
    <lineage>
        <taxon>Eukaryota</taxon>
        <taxon>Fungi</taxon>
        <taxon>Dikarya</taxon>
        <taxon>Ascomycota</taxon>
        <taxon>Pezizomycotina</taxon>
        <taxon>Sordariomycetes</taxon>
        <taxon>Sordariomycetidae</taxon>
        <taxon>Diaporthales</taxon>
        <taxon>Cytosporaceae</taxon>
        <taxon>Cytospora</taxon>
    </lineage>
</organism>